<protein>
    <submittedName>
        <fullName evidence="2">Uncharacterized protein</fullName>
    </submittedName>
</protein>
<keyword evidence="3" id="KW-1185">Reference proteome</keyword>
<reference evidence="2 3" key="1">
    <citation type="journal article" date="2023" name="bioRxiv">
        <title>Conserved and derived expression patterns and positive selection on dental genes reveal complex evolutionary context of ever-growing rodent molars.</title>
        <authorList>
            <person name="Calamari Z.T."/>
            <person name="Song A."/>
            <person name="Cohen E."/>
            <person name="Akter M."/>
            <person name="Roy R.D."/>
            <person name="Hallikas O."/>
            <person name="Christensen M.M."/>
            <person name="Li P."/>
            <person name="Marangoni P."/>
            <person name="Jernvall J."/>
            <person name="Klein O.D."/>
        </authorList>
    </citation>
    <scope>NUCLEOTIDE SEQUENCE [LARGE SCALE GENOMIC DNA]</scope>
    <source>
        <strain evidence="2">V071</strain>
    </source>
</reference>
<name>A0AAW0H5Z8_MYOGA</name>
<feature type="region of interest" description="Disordered" evidence="1">
    <location>
        <begin position="242"/>
        <end position="284"/>
    </location>
</feature>
<feature type="region of interest" description="Disordered" evidence="1">
    <location>
        <begin position="1"/>
        <end position="79"/>
    </location>
</feature>
<accession>A0AAW0H5Z8</accession>
<dbReference type="EMBL" id="JBBHLL010000727">
    <property type="protein sequence ID" value="KAK7798144.1"/>
    <property type="molecule type" value="Genomic_DNA"/>
</dbReference>
<dbReference type="AlphaFoldDB" id="A0AAW0H5Z8"/>
<organism evidence="2 3">
    <name type="scientific">Myodes glareolus</name>
    <name type="common">Bank vole</name>
    <name type="synonym">Clethrionomys glareolus</name>
    <dbReference type="NCBI Taxonomy" id="447135"/>
    <lineage>
        <taxon>Eukaryota</taxon>
        <taxon>Metazoa</taxon>
        <taxon>Chordata</taxon>
        <taxon>Craniata</taxon>
        <taxon>Vertebrata</taxon>
        <taxon>Euteleostomi</taxon>
        <taxon>Mammalia</taxon>
        <taxon>Eutheria</taxon>
        <taxon>Euarchontoglires</taxon>
        <taxon>Glires</taxon>
        <taxon>Rodentia</taxon>
        <taxon>Myomorpha</taxon>
        <taxon>Muroidea</taxon>
        <taxon>Cricetidae</taxon>
        <taxon>Arvicolinae</taxon>
        <taxon>Myodes</taxon>
    </lineage>
</organism>
<comment type="caution">
    <text evidence="2">The sequence shown here is derived from an EMBL/GenBank/DDBJ whole genome shotgun (WGS) entry which is preliminary data.</text>
</comment>
<evidence type="ECO:0000313" key="2">
    <source>
        <dbReference type="EMBL" id="KAK7798144.1"/>
    </source>
</evidence>
<feature type="compositionally biased region" description="Low complexity" evidence="1">
    <location>
        <begin position="42"/>
        <end position="57"/>
    </location>
</feature>
<proteinExistence type="predicted"/>
<gene>
    <name evidence="2" type="ORF">U0070_012314</name>
</gene>
<dbReference type="Proteomes" id="UP001488838">
    <property type="component" value="Unassembled WGS sequence"/>
</dbReference>
<evidence type="ECO:0000256" key="1">
    <source>
        <dbReference type="SAM" id="MobiDB-lite"/>
    </source>
</evidence>
<evidence type="ECO:0000313" key="3">
    <source>
        <dbReference type="Proteomes" id="UP001488838"/>
    </source>
</evidence>
<feature type="non-terminal residue" evidence="2">
    <location>
        <position position="1"/>
    </location>
</feature>
<sequence>PAKTPPQGKAGGGARAKGDVMNARGRSFGPLPGPPVQALGFAATARAARTGPARQATLPQRPNKADGTGVKRAREQPAPLASPRVIRPACFPGLLAPPLRRRTAALRIRPFSRFEFSLAKREKQSTRMPTEGLVAHHSKAEGISVHSQPACLDILLRKVGEGTPYCASPGYSTTLAWFGPCKAAETSQAKVSKLGHQSLIQKPIKPNAQVLITWGEEGGGRGLQFPGAPVLSLGARKDAAGPWSSSAWGHNRGRRVPWDNNEGEKEKGCDSRSLGPRSLTGCDDVPRTQQLQVREDVNEVSHARVAVDPGPQDAGCALLGALTQPQLCLIAHNQGRCGAGNVRF</sequence>